<dbReference type="InterPro" id="IPR018333">
    <property type="entry name" value="Squalene_cyclase"/>
</dbReference>
<evidence type="ECO:0000256" key="2">
    <source>
        <dbReference type="SAM" id="Phobius"/>
    </source>
</evidence>
<proteinExistence type="predicted"/>
<evidence type="ECO:0000256" key="1">
    <source>
        <dbReference type="ARBA" id="ARBA00023235"/>
    </source>
</evidence>
<evidence type="ECO:0000313" key="3">
    <source>
        <dbReference type="EMBL" id="KAF6177153.1"/>
    </source>
</evidence>
<keyword evidence="4" id="KW-1185">Reference proteome</keyword>
<gene>
    <name evidence="3" type="ORF">GIB67_025490</name>
</gene>
<keyword evidence="2" id="KW-0472">Membrane</keyword>
<name>A0A7J7PCZ6_9MAGN</name>
<dbReference type="SUPFAM" id="SSF48239">
    <property type="entry name" value="Terpenoid cyclases/Protein prenyltransferases"/>
    <property type="match status" value="1"/>
</dbReference>
<keyword evidence="1" id="KW-0413">Isomerase</keyword>
<reference evidence="3 4" key="1">
    <citation type="journal article" date="2020" name="IScience">
        <title>Genome Sequencing of the Endangered Kingdonia uniflora (Circaeasteraceae, Ranunculales) Reveals Potential Mechanisms of Evolutionary Specialization.</title>
        <authorList>
            <person name="Sun Y."/>
            <person name="Deng T."/>
            <person name="Zhang A."/>
            <person name="Moore M.J."/>
            <person name="Landis J.B."/>
            <person name="Lin N."/>
            <person name="Zhang H."/>
            <person name="Zhang X."/>
            <person name="Huang J."/>
            <person name="Zhang X."/>
            <person name="Sun H."/>
            <person name="Wang H."/>
        </authorList>
    </citation>
    <scope>NUCLEOTIDE SEQUENCE [LARGE SCALE GENOMIC DNA]</scope>
    <source>
        <strain evidence="3">TB1705</strain>
        <tissue evidence="3">Leaf</tissue>
    </source>
</reference>
<dbReference type="Proteomes" id="UP000541444">
    <property type="component" value="Unassembled WGS sequence"/>
</dbReference>
<dbReference type="InterPro" id="IPR008930">
    <property type="entry name" value="Terpenoid_cyclase/PrenylTrfase"/>
</dbReference>
<keyword evidence="2" id="KW-0812">Transmembrane</keyword>
<sequence>MECGSSKIADKGGPYSQWLYSTNDFVGRETWEFDPDVGNPEERAQVVKAREEFYQNRFQVKPCGEVQLRLQVNKNKYDLTIPPVKIRDDEEVTNEKATTALRKAIRFFSAMQTSYGHWVANIGRPLFFMPPMVFVLYITGMLDTMFSPKHKKKTLHYMYCHCHQVTGGKLTWVLLRYIVLHRT</sequence>
<organism evidence="3 4">
    <name type="scientific">Kingdonia uniflora</name>
    <dbReference type="NCBI Taxonomy" id="39325"/>
    <lineage>
        <taxon>Eukaryota</taxon>
        <taxon>Viridiplantae</taxon>
        <taxon>Streptophyta</taxon>
        <taxon>Embryophyta</taxon>
        <taxon>Tracheophyta</taxon>
        <taxon>Spermatophyta</taxon>
        <taxon>Magnoliopsida</taxon>
        <taxon>Ranunculales</taxon>
        <taxon>Circaeasteraceae</taxon>
        <taxon>Kingdonia</taxon>
    </lineage>
</organism>
<dbReference type="GO" id="GO:0005811">
    <property type="term" value="C:lipid droplet"/>
    <property type="evidence" value="ECO:0007669"/>
    <property type="project" value="InterPro"/>
</dbReference>
<protein>
    <submittedName>
        <fullName evidence="3">Uncharacterized protein</fullName>
    </submittedName>
</protein>
<comment type="caution">
    <text evidence="3">The sequence shown here is derived from an EMBL/GenBank/DDBJ whole genome shotgun (WGS) entry which is preliminary data.</text>
</comment>
<dbReference type="PANTHER" id="PTHR11764">
    <property type="entry name" value="TERPENE CYCLASE/MUTASE FAMILY MEMBER"/>
    <property type="match status" value="1"/>
</dbReference>
<keyword evidence="2" id="KW-1133">Transmembrane helix</keyword>
<feature type="transmembrane region" description="Helical" evidence="2">
    <location>
        <begin position="126"/>
        <end position="146"/>
    </location>
</feature>
<dbReference type="EMBL" id="JACGCM010000002">
    <property type="protein sequence ID" value="KAF6177153.1"/>
    <property type="molecule type" value="Genomic_DNA"/>
</dbReference>
<dbReference type="AlphaFoldDB" id="A0A7J7PCZ6"/>
<dbReference type="PANTHER" id="PTHR11764:SF58">
    <property type="entry name" value="BETA-AMYRIN SYNTHASE-RELATED"/>
    <property type="match status" value="1"/>
</dbReference>
<accession>A0A7J7PCZ6</accession>
<dbReference type="OrthoDB" id="21502at2759"/>
<dbReference type="GO" id="GO:0016104">
    <property type="term" value="P:triterpenoid biosynthetic process"/>
    <property type="evidence" value="ECO:0007669"/>
    <property type="project" value="InterPro"/>
</dbReference>
<dbReference type="GO" id="GO:0016866">
    <property type="term" value="F:intramolecular transferase activity"/>
    <property type="evidence" value="ECO:0007669"/>
    <property type="project" value="InterPro"/>
</dbReference>
<evidence type="ECO:0000313" key="4">
    <source>
        <dbReference type="Proteomes" id="UP000541444"/>
    </source>
</evidence>